<feature type="compositionally biased region" description="Polar residues" evidence="2">
    <location>
        <begin position="208"/>
        <end position="219"/>
    </location>
</feature>
<evidence type="ECO:0000313" key="3">
    <source>
        <dbReference type="EMBL" id="KAK3589070.1"/>
    </source>
</evidence>
<keyword evidence="1" id="KW-0175">Coiled coil</keyword>
<feature type="coiled-coil region" evidence="1">
    <location>
        <begin position="94"/>
        <end position="121"/>
    </location>
</feature>
<reference evidence="3" key="1">
    <citation type="journal article" date="2021" name="Genome Biol. Evol.">
        <title>A High-Quality Reference Genome for a Parasitic Bivalve with Doubly Uniparental Inheritance (Bivalvia: Unionida).</title>
        <authorList>
            <person name="Smith C.H."/>
        </authorList>
    </citation>
    <scope>NUCLEOTIDE SEQUENCE</scope>
    <source>
        <strain evidence="3">CHS0354</strain>
    </source>
</reference>
<sequence>MKETGTIEITKCKNGRKSRHWNGLYSNTLLNLYRSKDRLSERGANKDGRKKTFRNSPAPFATRTEINNVTSKYLESKTSIPPFNNENMCANRKMEFIKYKLEKSREKLQEKKRMQEELDLKCGPRFPGTNLTSYFNRSVSDLGSLRRRGENDGFPYVYFVVADEKISASDSFRQEQFLSTSDKRRRQSIAQANKRRKAREKDNAKIKSLSQELGLNSHPQKADTKSNSENCSQTPDAVGKNTEGQRKVSRIVFPLDIISKPRNPTTTLATIGSSLEQEDKPDAHSSEVDEMRGESYKSKVGYIEGRPKNFSYTMKTFESPFISSHQKGETKRTNKLKKSDQQESSNKVTFAKPIPVIRGNTFVVQETGTGNLKTLGLGSRSKTMSDIDIDAEKSSCQKIQNEPSFLLQNLRRTCLPLNLPKIDIVSKVSVDMVMNMIKGYLHDPKTTSRQSQLASQLLAHLQAQELEKKKKIIKRKEEYDDAVTSASSLSQGTIKPASREEHMSSQSDSILASRSENELEKHISAVKIKFNSKEADATTQERSFSSHTGVSKVENRHAKDTNFVPVAPTCFKMAPPGLSRENTKLVI</sequence>
<feature type="region of interest" description="Disordered" evidence="2">
    <location>
        <begin position="323"/>
        <end position="346"/>
    </location>
</feature>
<organism evidence="3 4">
    <name type="scientific">Potamilus streckersoni</name>
    <dbReference type="NCBI Taxonomy" id="2493646"/>
    <lineage>
        <taxon>Eukaryota</taxon>
        <taxon>Metazoa</taxon>
        <taxon>Spiralia</taxon>
        <taxon>Lophotrochozoa</taxon>
        <taxon>Mollusca</taxon>
        <taxon>Bivalvia</taxon>
        <taxon>Autobranchia</taxon>
        <taxon>Heteroconchia</taxon>
        <taxon>Palaeoheterodonta</taxon>
        <taxon>Unionida</taxon>
        <taxon>Unionoidea</taxon>
        <taxon>Unionidae</taxon>
        <taxon>Ambleminae</taxon>
        <taxon>Lampsilini</taxon>
        <taxon>Potamilus</taxon>
    </lineage>
</organism>
<dbReference type="AlphaFoldDB" id="A0AAE0SBR0"/>
<dbReference type="EMBL" id="JAEAOA010000569">
    <property type="protein sequence ID" value="KAK3589070.1"/>
    <property type="molecule type" value="Genomic_DNA"/>
</dbReference>
<feature type="compositionally biased region" description="Basic and acidic residues" evidence="2">
    <location>
        <begin position="326"/>
        <end position="341"/>
    </location>
</feature>
<accession>A0AAE0SBR0</accession>
<name>A0AAE0SBR0_9BIVA</name>
<evidence type="ECO:0000256" key="1">
    <source>
        <dbReference type="SAM" id="Coils"/>
    </source>
</evidence>
<evidence type="ECO:0000256" key="2">
    <source>
        <dbReference type="SAM" id="MobiDB-lite"/>
    </source>
</evidence>
<comment type="caution">
    <text evidence="3">The sequence shown here is derived from an EMBL/GenBank/DDBJ whole genome shotgun (WGS) entry which is preliminary data.</text>
</comment>
<reference evidence="3" key="3">
    <citation type="submission" date="2023-05" db="EMBL/GenBank/DDBJ databases">
        <authorList>
            <person name="Smith C.H."/>
        </authorList>
    </citation>
    <scope>NUCLEOTIDE SEQUENCE</scope>
    <source>
        <strain evidence="3">CHS0354</strain>
        <tissue evidence="3">Mantle</tissue>
    </source>
</reference>
<feature type="region of interest" description="Disordered" evidence="2">
    <location>
        <begin position="534"/>
        <end position="553"/>
    </location>
</feature>
<keyword evidence="4" id="KW-1185">Reference proteome</keyword>
<gene>
    <name evidence="3" type="ORF">CHS0354_008720</name>
</gene>
<feature type="compositionally biased region" description="Polar residues" evidence="2">
    <location>
        <begin position="484"/>
        <end position="493"/>
    </location>
</feature>
<evidence type="ECO:0000313" key="4">
    <source>
        <dbReference type="Proteomes" id="UP001195483"/>
    </source>
</evidence>
<feature type="compositionally biased region" description="Basic residues" evidence="2">
    <location>
        <begin position="183"/>
        <end position="198"/>
    </location>
</feature>
<feature type="region of interest" description="Disordered" evidence="2">
    <location>
        <begin position="177"/>
        <end position="245"/>
    </location>
</feature>
<protein>
    <submittedName>
        <fullName evidence="3">Uncharacterized protein</fullName>
    </submittedName>
</protein>
<feature type="compositionally biased region" description="Polar residues" evidence="2">
    <location>
        <begin position="537"/>
        <end position="549"/>
    </location>
</feature>
<feature type="region of interest" description="Disordered" evidence="2">
    <location>
        <begin position="484"/>
        <end position="507"/>
    </location>
</feature>
<dbReference type="Proteomes" id="UP001195483">
    <property type="component" value="Unassembled WGS sequence"/>
</dbReference>
<proteinExistence type="predicted"/>
<feature type="region of interest" description="Disordered" evidence="2">
    <location>
        <begin position="40"/>
        <end position="59"/>
    </location>
</feature>
<reference evidence="3" key="2">
    <citation type="journal article" date="2021" name="Genome Biol. Evol.">
        <title>Developing a high-quality reference genome for a parasitic bivalve with doubly uniparental inheritance (Bivalvia: Unionida).</title>
        <authorList>
            <person name="Smith C.H."/>
        </authorList>
    </citation>
    <scope>NUCLEOTIDE SEQUENCE</scope>
    <source>
        <strain evidence="3">CHS0354</strain>
        <tissue evidence="3">Mantle</tissue>
    </source>
</reference>